<feature type="domain" description="Cyclic nucleotide-binding" evidence="4">
    <location>
        <begin position="13"/>
        <end position="110"/>
    </location>
</feature>
<proteinExistence type="predicted"/>
<dbReference type="PROSITE" id="PS51063">
    <property type="entry name" value="HTH_CRP_2"/>
    <property type="match status" value="1"/>
</dbReference>
<dbReference type="InterPro" id="IPR012318">
    <property type="entry name" value="HTH_CRP"/>
</dbReference>
<dbReference type="SUPFAM" id="SSF46785">
    <property type="entry name" value="Winged helix' DNA-binding domain"/>
    <property type="match status" value="1"/>
</dbReference>
<name>A0ABT1S2Y7_9FIRM</name>
<organism evidence="6 7">
    <name type="scientific">Neglectibacter timonensis</name>
    <dbReference type="NCBI Taxonomy" id="1776382"/>
    <lineage>
        <taxon>Bacteria</taxon>
        <taxon>Bacillati</taxon>
        <taxon>Bacillota</taxon>
        <taxon>Clostridia</taxon>
        <taxon>Eubacteriales</taxon>
        <taxon>Oscillospiraceae</taxon>
        <taxon>Neglectibacter</taxon>
    </lineage>
</organism>
<sequence length="219" mass="24350">MRKSDSILPSVSLFKGINDDELASMLNCLQAKTVEYRKGSILLEAGSKPKYVGVVLSGCLHIVRDDIDGNRTLLATLGEADIFAEALCCADARESPVSVLADSDAVVLLLGFSRILHTCPNACAFHQILIANMLQTVAQKNLYLQSRMEIICMKSVRAKILQYLSTLTAAKHGRTFTVPHNREQMADYLCVERSALSHELMRMKQDGLIEYQKDRFTLL</sequence>
<dbReference type="Gene3D" id="2.60.120.10">
    <property type="entry name" value="Jelly Rolls"/>
    <property type="match status" value="1"/>
</dbReference>
<dbReference type="RefSeq" id="WP_256192257.1">
    <property type="nucleotide sequence ID" value="NZ_CATZHN010000024.1"/>
</dbReference>
<dbReference type="PANTHER" id="PTHR24567:SF26">
    <property type="entry name" value="REGULATORY PROTEIN YEIL"/>
    <property type="match status" value="1"/>
</dbReference>
<keyword evidence="7" id="KW-1185">Reference proteome</keyword>
<gene>
    <name evidence="6" type="ORF">NE695_14690</name>
</gene>
<dbReference type="InterPro" id="IPR018490">
    <property type="entry name" value="cNMP-bd_dom_sf"/>
</dbReference>
<keyword evidence="3" id="KW-0804">Transcription</keyword>
<dbReference type="PROSITE" id="PS50042">
    <property type="entry name" value="CNMP_BINDING_3"/>
    <property type="match status" value="1"/>
</dbReference>
<dbReference type="SUPFAM" id="SSF51206">
    <property type="entry name" value="cAMP-binding domain-like"/>
    <property type="match status" value="1"/>
</dbReference>
<dbReference type="CDD" id="cd00038">
    <property type="entry name" value="CAP_ED"/>
    <property type="match status" value="1"/>
</dbReference>
<dbReference type="SMART" id="SM00100">
    <property type="entry name" value="cNMP"/>
    <property type="match status" value="1"/>
</dbReference>
<evidence type="ECO:0000259" key="4">
    <source>
        <dbReference type="PROSITE" id="PS50042"/>
    </source>
</evidence>
<dbReference type="Proteomes" id="UP001524473">
    <property type="component" value="Unassembled WGS sequence"/>
</dbReference>
<evidence type="ECO:0000256" key="3">
    <source>
        <dbReference type="ARBA" id="ARBA00023163"/>
    </source>
</evidence>
<dbReference type="InterPro" id="IPR036390">
    <property type="entry name" value="WH_DNA-bd_sf"/>
</dbReference>
<reference evidence="6 7" key="1">
    <citation type="submission" date="2022-06" db="EMBL/GenBank/DDBJ databases">
        <title>Isolation of gut microbiota from human fecal samples.</title>
        <authorList>
            <person name="Pamer E.G."/>
            <person name="Barat B."/>
            <person name="Waligurski E."/>
            <person name="Medina S."/>
            <person name="Paddock L."/>
            <person name="Mostad J."/>
        </authorList>
    </citation>
    <scope>NUCLEOTIDE SEQUENCE [LARGE SCALE GENOMIC DNA]</scope>
    <source>
        <strain evidence="6 7">DFI.9.73</strain>
    </source>
</reference>
<keyword evidence="1" id="KW-0805">Transcription regulation</keyword>
<evidence type="ECO:0000313" key="7">
    <source>
        <dbReference type="Proteomes" id="UP001524473"/>
    </source>
</evidence>
<feature type="domain" description="HTH crp-type" evidence="5">
    <location>
        <begin position="154"/>
        <end position="219"/>
    </location>
</feature>
<dbReference type="InterPro" id="IPR000595">
    <property type="entry name" value="cNMP-bd_dom"/>
</dbReference>
<evidence type="ECO:0000256" key="2">
    <source>
        <dbReference type="ARBA" id="ARBA00023125"/>
    </source>
</evidence>
<evidence type="ECO:0000256" key="1">
    <source>
        <dbReference type="ARBA" id="ARBA00023015"/>
    </source>
</evidence>
<dbReference type="EMBL" id="JANFZH010000039">
    <property type="protein sequence ID" value="MCQ4841160.1"/>
    <property type="molecule type" value="Genomic_DNA"/>
</dbReference>
<accession>A0ABT1S2Y7</accession>
<dbReference type="PANTHER" id="PTHR24567">
    <property type="entry name" value="CRP FAMILY TRANSCRIPTIONAL REGULATORY PROTEIN"/>
    <property type="match status" value="1"/>
</dbReference>
<evidence type="ECO:0000259" key="5">
    <source>
        <dbReference type="PROSITE" id="PS51063"/>
    </source>
</evidence>
<dbReference type="Pfam" id="PF13545">
    <property type="entry name" value="HTH_Crp_2"/>
    <property type="match status" value="1"/>
</dbReference>
<dbReference type="InterPro" id="IPR014710">
    <property type="entry name" value="RmlC-like_jellyroll"/>
</dbReference>
<dbReference type="InterPro" id="IPR050397">
    <property type="entry name" value="Env_Response_Regulators"/>
</dbReference>
<comment type="caution">
    <text evidence="6">The sequence shown here is derived from an EMBL/GenBank/DDBJ whole genome shotgun (WGS) entry which is preliminary data.</text>
</comment>
<protein>
    <submittedName>
        <fullName evidence="6">Crp/Fnr family transcriptional regulator</fullName>
    </submittedName>
</protein>
<evidence type="ECO:0000313" key="6">
    <source>
        <dbReference type="EMBL" id="MCQ4841160.1"/>
    </source>
</evidence>
<dbReference type="Pfam" id="PF00027">
    <property type="entry name" value="cNMP_binding"/>
    <property type="match status" value="1"/>
</dbReference>
<keyword evidence="2" id="KW-0238">DNA-binding</keyword>